<proteinExistence type="predicted"/>
<keyword evidence="3" id="KW-1185">Reference proteome</keyword>
<dbReference type="AlphaFoldDB" id="A0A0D1ZMW6"/>
<feature type="compositionally biased region" description="Basic and acidic residues" evidence="1">
    <location>
        <begin position="137"/>
        <end position="156"/>
    </location>
</feature>
<organism evidence="2 3">
    <name type="scientific">Exophiala mesophila</name>
    <name type="common">Black yeast-like fungus</name>
    <dbReference type="NCBI Taxonomy" id="212818"/>
    <lineage>
        <taxon>Eukaryota</taxon>
        <taxon>Fungi</taxon>
        <taxon>Dikarya</taxon>
        <taxon>Ascomycota</taxon>
        <taxon>Pezizomycotina</taxon>
        <taxon>Eurotiomycetes</taxon>
        <taxon>Chaetothyriomycetidae</taxon>
        <taxon>Chaetothyriales</taxon>
        <taxon>Herpotrichiellaceae</taxon>
        <taxon>Exophiala</taxon>
    </lineage>
</organism>
<reference evidence="2 3" key="1">
    <citation type="submission" date="2015-01" db="EMBL/GenBank/DDBJ databases">
        <title>The Genome Sequence of Exophiala mesophila CBS40295.</title>
        <authorList>
            <consortium name="The Broad Institute Genomics Platform"/>
            <person name="Cuomo C."/>
            <person name="de Hoog S."/>
            <person name="Gorbushina A."/>
            <person name="Stielow B."/>
            <person name="Teixiera M."/>
            <person name="Abouelleil A."/>
            <person name="Chapman S.B."/>
            <person name="Priest M."/>
            <person name="Young S.K."/>
            <person name="Wortman J."/>
            <person name="Nusbaum C."/>
            <person name="Birren B."/>
        </authorList>
    </citation>
    <scope>NUCLEOTIDE SEQUENCE [LARGE SCALE GENOMIC DNA]</scope>
    <source>
        <strain evidence="2 3">CBS 40295</strain>
    </source>
</reference>
<evidence type="ECO:0000313" key="2">
    <source>
        <dbReference type="EMBL" id="KIV88108.1"/>
    </source>
</evidence>
<dbReference type="EMBL" id="KN847526">
    <property type="protein sequence ID" value="KIV88108.1"/>
    <property type="molecule type" value="Genomic_DNA"/>
</dbReference>
<feature type="region of interest" description="Disordered" evidence="1">
    <location>
        <begin position="137"/>
        <end position="162"/>
    </location>
</feature>
<dbReference type="RefSeq" id="XP_016219682.1">
    <property type="nucleotide sequence ID" value="XM_016374138.1"/>
</dbReference>
<name>A0A0D1ZMW6_EXOME</name>
<dbReference type="VEuPathDB" id="FungiDB:PV10_09034"/>
<evidence type="ECO:0000256" key="1">
    <source>
        <dbReference type="SAM" id="MobiDB-lite"/>
    </source>
</evidence>
<feature type="compositionally biased region" description="Polar residues" evidence="1">
    <location>
        <begin position="30"/>
        <end position="41"/>
    </location>
</feature>
<dbReference type="HOGENOM" id="CLU_741920_0_0_1"/>
<dbReference type="GeneID" id="27326879"/>
<dbReference type="OrthoDB" id="10305729at2759"/>
<accession>A0A0D1ZMW6</accession>
<gene>
    <name evidence="2" type="ORF">PV10_09034</name>
</gene>
<protein>
    <submittedName>
        <fullName evidence="2">Uncharacterized protein</fullName>
    </submittedName>
</protein>
<feature type="region of interest" description="Disordered" evidence="1">
    <location>
        <begin position="1"/>
        <end position="46"/>
    </location>
</feature>
<dbReference type="Proteomes" id="UP000054302">
    <property type="component" value="Unassembled WGS sequence"/>
</dbReference>
<sequence>MPPPHLNLPFRPKKSEFGPALATNDPPDDSISSAPRPNSNSLHHHDYDHARRDHGLRNQSTIQQILASIEASQATPSTRIENAFAPKDFALMDVEEDAMFFRLGKTSGLTSRVIVSGDIGGVPVFVKKSQCITDKPLEENENRDLETSMIEAKKSPSTDNLADFSDHLRDAQSFPAKQDKSKEHGHKPNQFMGSQLKWLRWAFSQVHPESVAIVVQLEVQITATNSPKGPGLTFLATLERSVHISDLWRTIKKENYFFLRNARLQDSTPKRWSFQLRRTFYETPHAPLVWSAATRGIDDYTQVDRAWQDFLEKCVEQGRESAQRLLDEARFKCDRAVIKLSHAPYTVEGHPREVPDLSHDTKARVYGKMHIGF</sequence>
<evidence type="ECO:0000313" key="3">
    <source>
        <dbReference type="Proteomes" id="UP000054302"/>
    </source>
</evidence>